<dbReference type="EMBL" id="JBHRVD010000001">
    <property type="protein sequence ID" value="MFC3320869.1"/>
    <property type="molecule type" value="Genomic_DNA"/>
</dbReference>
<name>A0ABV7MI66_9HYPH</name>
<comment type="caution">
    <text evidence="1">The sequence shown here is derived from an EMBL/GenBank/DDBJ whole genome shotgun (WGS) entry which is preliminary data.</text>
</comment>
<proteinExistence type="predicted"/>
<reference evidence="2" key="1">
    <citation type="journal article" date="2019" name="Int. J. Syst. Evol. Microbiol.">
        <title>The Global Catalogue of Microorganisms (GCM) 10K type strain sequencing project: providing services to taxonomists for standard genome sequencing and annotation.</title>
        <authorList>
            <consortium name="The Broad Institute Genomics Platform"/>
            <consortium name="The Broad Institute Genome Sequencing Center for Infectious Disease"/>
            <person name="Wu L."/>
            <person name="Ma J."/>
        </authorList>
    </citation>
    <scope>NUCLEOTIDE SEQUENCE [LARGE SCALE GENOMIC DNA]</scope>
    <source>
        <strain evidence="2">ICMP 19515</strain>
    </source>
</reference>
<keyword evidence="2" id="KW-1185">Reference proteome</keyword>
<gene>
    <name evidence="1" type="ORF">ACFOJ9_03515</name>
</gene>
<organism evidence="1 2">
    <name type="scientific">Mesorhizobium cantuariense</name>
    <dbReference type="NCBI Taxonomy" id="1300275"/>
    <lineage>
        <taxon>Bacteria</taxon>
        <taxon>Pseudomonadati</taxon>
        <taxon>Pseudomonadota</taxon>
        <taxon>Alphaproteobacteria</taxon>
        <taxon>Hyphomicrobiales</taxon>
        <taxon>Phyllobacteriaceae</taxon>
        <taxon>Mesorhizobium</taxon>
    </lineage>
</organism>
<dbReference type="RefSeq" id="WP_378988329.1">
    <property type="nucleotide sequence ID" value="NZ_JBHRVD010000001.1"/>
</dbReference>
<evidence type="ECO:0000313" key="2">
    <source>
        <dbReference type="Proteomes" id="UP001595648"/>
    </source>
</evidence>
<accession>A0ABV7MI66</accession>
<evidence type="ECO:0000313" key="1">
    <source>
        <dbReference type="EMBL" id="MFC3320869.1"/>
    </source>
</evidence>
<protein>
    <submittedName>
        <fullName evidence="1">Uncharacterized protein</fullName>
    </submittedName>
</protein>
<dbReference type="Proteomes" id="UP001595648">
    <property type="component" value="Unassembled WGS sequence"/>
</dbReference>
<sequence>MLAERCICPDHGQLLQDRCVSCHRRLSVAFRLRDGRAQPACSCCGLLLADRGGEGGRPHDALVRAAHAVQQRITASVNGENAEQEQFEKALAILWAPLDHPAAARPVLALWFNEAGWRCPYDVRHAVGAKTPLGQLPVRWRLLTLLALNDIFGADPRVDDTLPPAAAHLVRRAAPRQIRFSSRRPSGQALKRSSAEYEGLARQILADPCWIAAAKLPPRKRERVRARLIDAALARNWPASPGAALSPKLPSDEQAIQKC</sequence>